<evidence type="ECO:0000256" key="8">
    <source>
        <dbReference type="SAM" id="Phobius"/>
    </source>
</evidence>
<evidence type="ECO:0000256" key="5">
    <source>
        <dbReference type="ARBA" id="ARBA00022692"/>
    </source>
</evidence>
<dbReference type="SUPFAM" id="SSF81345">
    <property type="entry name" value="ABC transporter involved in vitamin B12 uptake, BtuC"/>
    <property type="match status" value="1"/>
</dbReference>
<dbReference type="GO" id="GO:0005886">
    <property type="term" value="C:plasma membrane"/>
    <property type="evidence" value="ECO:0007669"/>
    <property type="project" value="UniProtKB-SubCell"/>
</dbReference>
<proteinExistence type="inferred from homology"/>
<keyword evidence="4" id="KW-1003">Cell membrane</keyword>
<dbReference type="EMBL" id="FZMO01000535">
    <property type="protein sequence ID" value="SNQ51373.1"/>
    <property type="molecule type" value="Genomic_DNA"/>
</dbReference>
<keyword evidence="5 8" id="KW-0812">Transmembrane</keyword>
<dbReference type="Pfam" id="PF01032">
    <property type="entry name" value="FecCD"/>
    <property type="match status" value="1"/>
</dbReference>
<evidence type="ECO:0000313" key="9">
    <source>
        <dbReference type="EMBL" id="SNQ51373.1"/>
    </source>
</evidence>
<name>A0A2I2L0B6_9ACTN</name>
<evidence type="ECO:0000313" key="10">
    <source>
        <dbReference type="Proteomes" id="UP000234331"/>
    </source>
</evidence>
<dbReference type="GO" id="GO:0033214">
    <property type="term" value="P:siderophore-iron import into cell"/>
    <property type="evidence" value="ECO:0007669"/>
    <property type="project" value="TreeGrafter"/>
</dbReference>
<comment type="similarity">
    <text evidence="2">Belongs to the binding-protein-dependent transport system permease family. FecCD subfamily.</text>
</comment>
<organism evidence="9 10">
    <name type="scientific">Frankia canadensis</name>
    <dbReference type="NCBI Taxonomy" id="1836972"/>
    <lineage>
        <taxon>Bacteria</taxon>
        <taxon>Bacillati</taxon>
        <taxon>Actinomycetota</taxon>
        <taxon>Actinomycetes</taxon>
        <taxon>Frankiales</taxon>
        <taxon>Frankiaceae</taxon>
        <taxon>Frankia</taxon>
    </lineage>
</organism>
<sequence>MTAPTVTRPGPDPHGVRYRVRRFGGDTVSLRIFPRAIAISAGLAVLAIVAGVVTLTTGDYEVPVPDVLRALVGHADGGTDFVVNSLRLPRLLTALLVGAGLALSGAIFQSVSNNVLGSPDILGFTTGSATGAIIVLLVLRGDATQASLGAVAGGVLTGALVYGLANRGGVAPTRLVLVGIAVAALLASVNSFLITRADLADAVAAQVWLLGSLNSRGWEQVRPLAAALAVLVPLALAQRRRLAYLEMGTDTARTLGVDVRRSRILLIAVGAALAAVATAAAGPIGFVALTAPPLARWLTAAASPPLVTTACAGAALVVVSDLAAQRLFAPTQLPVGVATSAVGGVYLAVLLLRQRGRA</sequence>
<feature type="transmembrane region" description="Helical" evidence="8">
    <location>
        <begin position="145"/>
        <end position="163"/>
    </location>
</feature>
<dbReference type="PANTHER" id="PTHR30472">
    <property type="entry name" value="FERRIC ENTEROBACTIN TRANSPORT SYSTEM PERMEASE PROTEIN"/>
    <property type="match status" value="1"/>
</dbReference>
<keyword evidence="7 8" id="KW-0472">Membrane</keyword>
<dbReference type="Proteomes" id="UP000234331">
    <property type="component" value="Unassembled WGS sequence"/>
</dbReference>
<accession>A0A2I2L0B6</accession>
<dbReference type="InterPro" id="IPR000522">
    <property type="entry name" value="ABC_transptr_permease_BtuC"/>
</dbReference>
<evidence type="ECO:0000256" key="4">
    <source>
        <dbReference type="ARBA" id="ARBA00022475"/>
    </source>
</evidence>
<feature type="transmembrane region" description="Helical" evidence="8">
    <location>
        <begin position="121"/>
        <end position="139"/>
    </location>
</feature>
<dbReference type="Gene3D" id="1.10.3470.10">
    <property type="entry name" value="ABC transporter involved in vitamin B12 uptake, BtuC"/>
    <property type="match status" value="1"/>
</dbReference>
<evidence type="ECO:0000256" key="3">
    <source>
        <dbReference type="ARBA" id="ARBA00022448"/>
    </source>
</evidence>
<feature type="transmembrane region" description="Helical" evidence="8">
    <location>
        <begin position="333"/>
        <end position="352"/>
    </location>
</feature>
<dbReference type="PANTHER" id="PTHR30472:SF24">
    <property type="entry name" value="FERRIC ENTEROBACTIN TRANSPORT SYSTEM PERMEASE PROTEIN FEPG"/>
    <property type="match status" value="1"/>
</dbReference>
<evidence type="ECO:0000256" key="2">
    <source>
        <dbReference type="ARBA" id="ARBA00007935"/>
    </source>
</evidence>
<comment type="subcellular location">
    <subcellularLocation>
        <location evidence="1">Cell membrane</location>
        <topology evidence="1">Multi-pass membrane protein</topology>
    </subcellularLocation>
</comment>
<dbReference type="CDD" id="cd06550">
    <property type="entry name" value="TM_ABC_iron-siderophores_like"/>
    <property type="match status" value="1"/>
</dbReference>
<keyword evidence="3" id="KW-0813">Transport</keyword>
<dbReference type="AlphaFoldDB" id="A0A2I2L0B6"/>
<dbReference type="GO" id="GO:0022857">
    <property type="term" value="F:transmembrane transporter activity"/>
    <property type="evidence" value="ECO:0007669"/>
    <property type="project" value="InterPro"/>
</dbReference>
<gene>
    <name evidence="9" type="primary">fepG</name>
    <name evidence="9" type="ORF">FRACA_690008</name>
</gene>
<reference evidence="9 10" key="1">
    <citation type="submission" date="2017-06" db="EMBL/GenBank/DDBJ databases">
        <authorList>
            <person name="Kim H.J."/>
            <person name="Triplett B.A."/>
        </authorList>
    </citation>
    <scope>NUCLEOTIDE SEQUENCE [LARGE SCALE GENOMIC DNA]</scope>
    <source>
        <strain evidence="9">FRACA_ARgP5</strain>
    </source>
</reference>
<evidence type="ECO:0000256" key="6">
    <source>
        <dbReference type="ARBA" id="ARBA00022989"/>
    </source>
</evidence>
<keyword evidence="10" id="KW-1185">Reference proteome</keyword>
<feature type="transmembrane region" description="Helical" evidence="8">
    <location>
        <begin position="32"/>
        <end position="55"/>
    </location>
</feature>
<feature type="transmembrane region" description="Helical" evidence="8">
    <location>
        <begin position="175"/>
        <end position="194"/>
    </location>
</feature>
<evidence type="ECO:0000256" key="1">
    <source>
        <dbReference type="ARBA" id="ARBA00004651"/>
    </source>
</evidence>
<keyword evidence="6 8" id="KW-1133">Transmembrane helix</keyword>
<feature type="transmembrane region" description="Helical" evidence="8">
    <location>
        <begin position="91"/>
        <end position="109"/>
    </location>
</feature>
<feature type="transmembrane region" description="Helical" evidence="8">
    <location>
        <begin position="264"/>
        <end position="289"/>
    </location>
</feature>
<dbReference type="InterPro" id="IPR037294">
    <property type="entry name" value="ABC_BtuC-like"/>
</dbReference>
<protein>
    <submittedName>
        <fullName evidence="9">Iron-enterobactin transporter subunit membrane component of ABC superfamily</fullName>
    </submittedName>
</protein>
<evidence type="ECO:0000256" key="7">
    <source>
        <dbReference type="ARBA" id="ARBA00023136"/>
    </source>
</evidence>